<proteinExistence type="predicted"/>
<feature type="domain" description="Amidase" evidence="3">
    <location>
        <begin position="34"/>
        <end position="460"/>
    </location>
</feature>
<dbReference type="GO" id="GO:0003824">
    <property type="term" value="F:catalytic activity"/>
    <property type="evidence" value="ECO:0007669"/>
    <property type="project" value="InterPro"/>
</dbReference>
<dbReference type="PANTHER" id="PTHR11895">
    <property type="entry name" value="TRANSAMIDASE"/>
    <property type="match status" value="1"/>
</dbReference>
<dbReference type="Pfam" id="PF01425">
    <property type="entry name" value="Amidase"/>
    <property type="match status" value="1"/>
</dbReference>
<sequence>MTRPQPDYTGPDLCALPAREAVKLLKTRELAPGDLLDAALDRIAQVEPAVNATVTVCEERARRAIGRLAEDEARNGDEPGWLAGLPITIKDLTMVSGVRTTYGNVALKDSVPDQNDPLVEMVERRGGLVIGKTNTPEFGAGANTFNDVFGFTRNPWDTRKNAGGSSGGAAVSLATGECWLAQGSDLAGSLRTPAGYCGVVGLRPSPGRCGGGPAATAFAIEGISGPMARDVRDLALFLDAMAGFIPEMPTTLEAPREPFQAAVARAGGTVRIAFSDDQGGFAPVEREIRAVLCGAMDQVAAAGHVVEDACPDLPGLHETYVTLRGIHYGSVNAFLPADVQAHFKQTLRENTDFGRSLTTDRIYAAMRQRSVLYQAMRIFLQGHDVLAIPVTGLEPGMVEEEFPPSVDGEPVADYVDWLRFSFLATTTGLPAIVLPAGFTASGMPVGIQLIGPPRGEARLLQVARAVEEAVAFPRTPIDPIIRHT</sequence>
<gene>
    <name evidence="4" type="ORF">CSC94_05135</name>
</gene>
<dbReference type="AlphaFoldDB" id="A0A2G1QRD7"/>
<accession>A0A2G1QRD7</accession>
<dbReference type="PANTHER" id="PTHR11895:SF76">
    <property type="entry name" value="INDOLEACETAMIDE HYDROLASE"/>
    <property type="match status" value="1"/>
</dbReference>
<dbReference type="EMBL" id="PDVP01000002">
    <property type="protein sequence ID" value="PHP68049.1"/>
    <property type="molecule type" value="Genomic_DNA"/>
</dbReference>
<dbReference type="Proteomes" id="UP000221168">
    <property type="component" value="Unassembled WGS sequence"/>
</dbReference>
<name>A0A2G1QRD7_9HYPH</name>
<dbReference type="PROSITE" id="PS00571">
    <property type="entry name" value="AMIDASES"/>
    <property type="match status" value="1"/>
</dbReference>
<evidence type="ECO:0000256" key="1">
    <source>
        <dbReference type="ARBA" id="ARBA00003871"/>
    </source>
</evidence>
<keyword evidence="5" id="KW-1185">Reference proteome</keyword>
<dbReference type="RefSeq" id="WP_099304464.1">
    <property type="nucleotide sequence ID" value="NZ_PDVP01000002.1"/>
</dbReference>
<dbReference type="InterPro" id="IPR023631">
    <property type="entry name" value="Amidase_dom"/>
</dbReference>
<protein>
    <recommendedName>
        <fullName evidence="2">Indoleacetamide hydrolase</fullName>
    </recommendedName>
</protein>
<dbReference type="OrthoDB" id="9814821at2"/>
<dbReference type="InterPro" id="IPR020556">
    <property type="entry name" value="Amidase_CS"/>
</dbReference>
<evidence type="ECO:0000313" key="5">
    <source>
        <dbReference type="Proteomes" id="UP000221168"/>
    </source>
</evidence>
<dbReference type="Gene3D" id="3.90.1300.10">
    <property type="entry name" value="Amidase signature (AS) domain"/>
    <property type="match status" value="1"/>
</dbReference>
<evidence type="ECO:0000259" key="3">
    <source>
        <dbReference type="Pfam" id="PF01425"/>
    </source>
</evidence>
<comment type="function">
    <text evidence="1">Hydrolyzes indole-3-acetamide (IAM) into indole-3-acetic acid (IAA).</text>
</comment>
<comment type="caution">
    <text evidence="4">The sequence shown here is derived from an EMBL/GenBank/DDBJ whole genome shotgun (WGS) entry which is preliminary data.</text>
</comment>
<dbReference type="SUPFAM" id="SSF75304">
    <property type="entry name" value="Amidase signature (AS) enzymes"/>
    <property type="match status" value="1"/>
</dbReference>
<dbReference type="InterPro" id="IPR000120">
    <property type="entry name" value="Amidase"/>
</dbReference>
<organism evidence="4 5">
    <name type="scientific">Zhengella mangrovi</name>
    <dbReference type="NCBI Taxonomy" id="1982044"/>
    <lineage>
        <taxon>Bacteria</taxon>
        <taxon>Pseudomonadati</taxon>
        <taxon>Pseudomonadota</taxon>
        <taxon>Alphaproteobacteria</taxon>
        <taxon>Hyphomicrobiales</taxon>
        <taxon>Notoacmeibacteraceae</taxon>
        <taxon>Zhengella</taxon>
    </lineage>
</organism>
<evidence type="ECO:0000313" key="4">
    <source>
        <dbReference type="EMBL" id="PHP68049.1"/>
    </source>
</evidence>
<dbReference type="InterPro" id="IPR036928">
    <property type="entry name" value="AS_sf"/>
</dbReference>
<reference evidence="4 5" key="1">
    <citation type="submission" date="2017-10" db="EMBL/GenBank/DDBJ databases">
        <title>Sedimentibacterium mangrovi gen. nov., sp. nov., a novel member of family Phyllobacteriacea isolated from mangrove sediment.</title>
        <authorList>
            <person name="Liao H."/>
            <person name="Tian Y."/>
        </authorList>
    </citation>
    <scope>NUCLEOTIDE SEQUENCE [LARGE SCALE GENOMIC DNA]</scope>
    <source>
        <strain evidence="4 5">X9-2-2</strain>
    </source>
</reference>
<evidence type="ECO:0000256" key="2">
    <source>
        <dbReference type="ARBA" id="ARBA00021874"/>
    </source>
</evidence>